<dbReference type="SUPFAM" id="SSF47986">
    <property type="entry name" value="DEATH domain"/>
    <property type="match status" value="1"/>
</dbReference>
<dbReference type="InterPro" id="IPR000488">
    <property type="entry name" value="Death_dom"/>
</dbReference>
<feature type="compositionally biased region" description="Basic and acidic residues" evidence="1">
    <location>
        <begin position="455"/>
        <end position="470"/>
    </location>
</feature>
<protein>
    <recommendedName>
        <fullName evidence="6">Protein kinase domain-containing protein</fullName>
    </recommendedName>
</protein>
<comment type="caution">
    <text evidence="4">The sequence shown here is derived from an EMBL/GenBank/DDBJ whole genome shotgun (WGS) entry which is preliminary data.</text>
</comment>
<organism evidence="4 5">
    <name type="scientific">Clavelina lepadiformis</name>
    <name type="common">Light-bulb sea squirt</name>
    <name type="synonym">Ascidia lepadiformis</name>
    <dbReference type="NCBI Taxonomy" id="159417"/>
    <lineage>
        <taxon>Eukaryota</taxon>
        <taxon>Metazoa</taxon>
        <taxon>Chordata</taxon>
        <taxon>Tunicata</taxon>
        <taxon>Ascidiacea</taxon>
        <taxon>Aplousobranchia</taxon>
        <taxon>Clavelinidae</taxon>
        <taxon>Clavelina</taxon>
    </lineage>
</organism>
<proteinExistence type="predicted"/>
<evidence type="ECO:0000259" key="3">
    <source>
        <dbReference type="PROSITE" id="PS50017"/>
    </source>
</evidence>
<dbReference type="Pfam" id="PF07714">
    <property type="entry name" value="PK_Tyr_Ser-Thr"/>
    <property type="match status" value="1"/>
</dbReference>
<dbReference type="InterPro" id="IPR051681">
    <property type="entry name" value="Ser/Thr_Kinases-Pseudokinases"/>
</dbReference>
<sequence>MSEPDSNSVPPVKKFNYADFTDKKILGEGSFNQVYVVRHPEIGRCVVKIVSRLFYAKERMKLKLEKEAAEMFNLKHEHILPGYGIVIESAHLCLVYEHAEYGSLTDALRRISLSWPLKIRIAYQTALAMCYLHSFTPPIIHRSLKGSNILLTKEFNVKISDCCAPKTNNWNIQATHQKEITDRRRREAGEVAVKKGSMYAHIPPEVIRNINTKPSTSYDMYSFGVVLWQMMANKEAFADNTTGQVFKMLLDNNVLPIDELISGYPLVLYDVMDQAFNEPSLRPSFSEAAATLNPFYQLHAAMALKDAIECQQAYERYRVIKRDRLSSRNLDSQTDYASTSTGNSSERTFSDTATTSKSPHVHESGQIVDTSAHVASIPPVRKPASAALHPASMKTTTIGEQPMEDSDEETDKIPCSPPVCPPEFTSSSTTPTDSSSILNNPLTPAPPPSISEPRSSSKSEEDKKDDKPSEKSSSYHLDDPDQDPKAQPIPEPEDPTVLRQTANFNISAGQVNVQVGPNMRMNSDDLSGSAAPVEIPPIEISMIGARNSQRILTTDDIYIVADNVGTNWKRLARNMNLSDGQIDEINHDYDRDGLGEKVSIDCTPISKTFLNIPVRFVKPCWSFTTLVGMPGKVRRDVIVRRGCLLSCIS</sequence>
<dbReference type="PANTHER" id="PTHR44329:SF291">
    <property type="entry name" value="PROTEIN KINASE DOMAIN-CONTAINING PROTEIN"/>
    <property type="match status" value="1"/>
</dbReference>
<feature type="compositionally biased region" description="Polar residues" evidence="1">
    <location>
        <begin position="329"/>
        <end position="358"/>
    </location>
</feature>
<feature type="region of interest" description="Disordered" evidence="1">
    <location>
        <begin position="397"/>
        <end position="495"/>
    </location>
</feature>
<keyword evidence="5" id="KW-1185">Reference proteome</keyword>
<evidence type="ECO:0008006" key="6">
    <source>
        <dbReference type="Google" id="ProtNLM"/>
    </source>
</evidence>
<name>A0ABP0F9E3_CLALP</name>
<dbReference type="SUPFAM" id="SSF56112">
    <property type="entry name" value="Protein kinase-like (PK-like)"/>
    <property type="match status" value="1"/>
</dbReference>
<dbReference type="PROSITE" id="PS50011">
    <property type="entry name" value="PROTEIN_KINASE_DOM"/>
    <property type="match status" value="1"/>
</dbReference>
<feature type="domain" description="Death" evidence="3">
    <location>
        <begin position="559"/>
        <end position="597"/>
    </location>
</feature>
<dbReference type="InterPro" id="IPR011029">
    <property type="entry name" value="DEATH-like_dom_sf"/>
</dbReference>
<dbReference type="Gene3D" id="1.10.510.10">
    <property type="entry name" value="Transferase(Phosphotransferase) domain 1"/>
    <property type="match status" value="1"/>
</dbReference>
<dbReference type="Gene3D" id="1.10.533.10">
    <property type="entry name" value="Death Domain, Fas"/>
    <property type="match status" value="1"/>
</dbReference>
<reference evidence="4 5" key="1">
    <citation type="submission" date="2024-02" db="EMBL/GenBank/DDBJ databases">
        <authorList>
            <person name="Daric V."/>
            <person name="Darras S."/>
        </authorList>
    </citation>
    <scope>NUCLEOTIDE SEQUENCE [LARGE SCALE GENOMIC DNA]</scope>
</reference>
<feature type="region of interest" description="Disordered" evidence="1">
    <location>
        <begin position="329"/>
        <end position="365"/>
    </location>
</feature>
<evidence type="ECO:0000259" key="2">
    <source>
        <dbReference type="PROSITE" id="PS50011"/>
    </source>
</evidence>
<dbReference type="Pfam" id="PF00531">
    <property type="entry name" value="Death"/>
    <property type="match status" value="1"/>
</dbReference>
<feature type="domain" description="Protein kinase" evidence="2">
    <location>
        <begin position="20"/>
        <end position="296"/>
    </location>
</feature>
<evidence type="ECO:0000313" key="5">
    <source>
        <dbReference type="Proteomes" id="UP001642483"/>
    </source>
</evidence>
<accession>A0ABP0F9E3</accession>
<feature type="compositionally biased region" description="Low complexity" evidence="1">
    <location>
        <begin position="425"/>
        <end position="436"/>
    </location>
</feature>
<dbReference type="EMBL" id="CAWYQH010000013">
    <property type="protein sequence ID" value="CAK8674718.1"/>
    <property type="molecule type" value="Genomic_DNA"/>
</dbReference>
<dbReference type="Proteomes" id="UP001642483">
    <property type="component" value="Unassembled WGS sequence"/>
</dbReference>
<dbReference type="InterPro" id="IPR011009">
    <property type="entry name" value="Kinase-like_dom_sf"/>
</dbReference>
<dbReference type="InterPro" id="IPR000719">
    <property type="entry name" value="Prot_kinase_dom"/>
</dbReference>
<dbReference type="PROSITE" id="PS50017">
    <property type="entry name" value="DEATH_DOMAIN"/>
    <property type="match status" value="1"/>
</dbReference>
<gene>
    <name evidence="4" type="ORF">CVLEPA_LOCUS4390</name>
</gene>
<evidence type="ECO:0000313" key="4">
    <source>
        <dbReference type="EMBL" id="CAK8674718.1"/>
    </source>
</evidence>
<evidence type="ECO:0000256" key="1">
    <source>
        <dbReference type="SAM" id="MobiDB-lite"/>
    </source>
</evidence>
<dbReference type="PANTHER" id="PTHR44329">
    <property type="entry name" value="SERINE/THREONINE-PROTEIN KINASE TNNI3K-RELATED"/>
    <property type="match status" value="1"/>
</dbReference>
<dbReference type="InterPro" id="IPR001245">
    <property type="entry name" value="Ser-Thr/Tyr_kinase_cat_dom"/>
</dbReference>